<gene>
    <name evidence="2" type="ORF">ENJ63_00015</name>
</gene>
<dbReference type="AlphaFoldDB" id="A0A7V2SUY6"/>
<proteinExistence type="predicted"/>
<dbReference type="InterPro" id="IPR037257">
    <property type="entry name" value="T2SS_E_N_sf"/>
</dbReference>
<accession>A0A7V2SUY6</accession>
<evidence type="ECO:0000259" key="1">
    <source>
        <dbReference type="Pfam" id="PF05157"/>
    </source>
</evidence>
<dbReference type="Gene3D" id="3.30.300.160">
    <property type="entry name" value="Type II secretion system, protein E, N-terminal domain"/>
    <property type="match status" value="1"/>
</dbReference>
<dbReference type="Pfam" id="PF05157">
    <property type="entry name" value="MshEN"/>
    <property type="match status" value="1"/>
</dbReference>
<dbReference type="InterPro" id="IPR007831">
    <property type="entry name" value="T2SS_GspE_N"/>
</dbReference>
<sequence>MFQEIQPTDFPEKPPLINGLTPQQMRQWKVLPISVEDDAVKVAMTRPEDLYLIEILENIYSRPLK</sequence>
<dbReference type="EMBL" id="DRND01000002">
    <property type="protein sequence ID" value="HFC46246.1"/>
    <property type="molecule type" value="Genomic_DNA"/>
</dbReference>
<protein>
    <recommendedName>
        <fullName evidence="1">Type II secretion system protein GspE N-terminal domain-containing protein</fullName>
    </recommendedName>
</protein>
<dbReference type="SUPFAM" id="SSF160246">
    <property type="entry name" value="EspE N-terminal domain-like"/>
    <property type="match status" value="1"/>
</dbReference>
<organism evidence="2">
    <name type="scientific">Dissulfuribacter thermophilus</name>
    <dbReference type="NCBI Taxonomy" id="1156395"/>
    <lineage>
        <taxon>Bacteria</taxon>
        <taxon>Pseudomonadati</taxon>
        <taxon>Thermodesulfobacteriota</taxon>
        <taxon>Dissulfuribacteria</taxon>
        <taxon>Dissulfuribacterales</taxon>
        <taxon>Dissulfuribacteraceae</taxon>
        <taxon>Dissulfuribacter</taxon>
    </lineage>
</organism>
<comment type="caution">
    <text evidence="2">The sequence shown here is derived from an EMBL/GenBank/DDBJ whole genome shotgun (WGS) entry which is preliminary data.</text>
</comment>
<reference evidence="2" key="1">
    <citation type="journal article" date="2020" name="mSystems">
        <title>Genome- and Community-Level Interaction Insights into Carbon Utilization and Element Cycling Functions of Hydrothermarchaeota in Hydrothermal Sediment.</title>
        <authorList>
            <person name="Zhou Z."/>
            <person name="Liu Y."/>
            <person name="Xu W."/>
            <person name="Pan J."/>
            <person name="Luo Z.H."/>
            <person name="Li M."/>
        </authorList>
    </citation>
    <scope>NUCLEOTIDE SEQUENCE [LARGE SCALE GENOMIC DNA]</scope>
    <source>
        <strain evidence="2">HyVt-503</strain>
    </source>
</reference>
<feature type="domain" description="Type II secretion system protein GspE N-terminal" evidence="1">
    <location>
        <begin position="6"/>
        <end position="62"/>
    </location>
</feature>
<evidence type="ECO:0000313" key="2">
    <source>
        <dbReference type="EMBL" id="HFC46246.1"/>
    </source>
</evidence>
<feature type="non-terminal residue" evidence="2">
    <location>
        <position position="65"/>
    </location>
</feature>
<name>A0A7V2SUY6_9BACT</name>
<dbReference type="Proteomes" id="UP000885797">
    <property type="component" value="Unassembled WGS sequence"/>
</dbReference>